<feature type="domain" description="Arabinofuranosyltransferase D third carbohydrate binding module" evidence="4">
    <location>
        <begin position="774"/>
        <end position="905"/>
    </location>
</feature>
<dbReference type="InterPro" id="IPR021798">
    <property type="entry name" value="AftD_N"/>
</dbReference>
<feature type="transmembrane region" description="Helical" evidence="2">
    <location>
        <begin position="389"/>
        <end position="409"/>
    </location>
</feature>
<evidence type="ECO:0000256" key="2">
    <source>
        <dbReference type="SAM" id="Phobius"/>
    </source>
</evidence>
<feature type="region of interest" description="Disordered" evidence="1">
    <location>
        <begin position="1398"/>
        <end position="1433"/>
    </location>
</feature>
<feature type="domain" description="Arabinofuranosyltransferase D third carbohydrate binding module" evidence="4">
    <location>
        <begin position="994"/>
        <end position="1094"/>
    </location>
</feature>
<feature type="compositionally biased region" description="Basic and acidic residues" evidence="1">
    <location>
        <begin position="1518"/>
        <end position="1535"/>
    </location>
</feature>
<dbReference type="Pfam" id="PF11847">
    <property type="entry name" value="GT-C_AftD"/>
    <property type="match status" value="1"/>
</dbReference>
<dbReference type="RefSeq" id="WP_379869978.1">
    <property type="nucleotide sequence ID" value="NZ_JBHTBH010000003.1"/>
</dbReference>
<feature type="transmembrane region" description="Helical" evidence="2">
    <location>
        <begin position="1446"/>
        <end position="1469"/>
    </location>
</feature>
<evidence type="ECO:0000313" key="5">
    <source>
        <dbReference type="EMBL" id="MFC7327596.1"/>
    </source>
</evidence>
<feature type="transmembrane region" description="Helical" evidence="2">
    <location>
        <begin position="1481"/>
        <end position="1498"/>
    </location>
</feature>
<name>A0ABW2KEE5_9ACTN</name>
<keyword evidence="2" id="KW-0472">Membrane</keyword>
<dbReference type="Pfam" id="PF24607">
    <property type="entry name" value="CBM_AftD"/>
    <property type="match status" value="2"/>
</dbReference>
<feature type="transmembrane region" description="Helical" evidence="2">
    <location>
        <begin position="341"/>
        <end position="360"/>
    </location>
</feature>
<feature type="transmembrane region" description="Helical" evidence="2">
    <location>
        <begin position="117"/>
        <end position="138"/>
    </location>
</feature>
<feature type="region of interest" description="Disordered" evidence="1">
    <location>
        <begin position="1505"/>
        <end position="1535"/>
    </location>
</feature>
<evidence type="ECO:0000259" key="3">
    <source>
        <dbReference type="Pfam" id="PF11847"/>
    </source>
</evidence>
<evidence type="ECO:0000256" key="1">
    <source>
        <dbReference type="SAM" id="MobiDB-lite"/>
    </source>
</evidence>
<protein>
    <submittedName>
        <fullName evidence="5">Alpha-(1-&gt;3)-arabinofuranosyltransferase family protein</fullName>
    </submittedName>
</protein>
<organism evidence="5 6">
    <name type="scientific">Marinactinospora rubrisoli</name>
    <dbReference type="NCBI Taxonomy" id="2715399"/>
    <lineage>
        <taxon>Bacteria</taxon>
        <taxon>Bacillati</taxon>
        <taxon>Actinomycetota</taxon>
        <taxon>Actinomycetes</taxon>
        <taxon>Streptosporangiales</taxon>
        <taxon>Nocardiopsidaceae</taxon>
        <taxon>Marinactinospora</taxon>
    </lineage>
</organism>
<feature type="compositionally biased region" description="Basic and acidic residues" evidence="1">
    <location>
        <begin position="1406"/>
        <end position="1421"/>
    </location>
</feature>
<comment type="caution">
    <text evidence="5">The sequence shown here is derived from an EMBL/GenBank/DDBJ whole genome shotgun (WGS) entry which is preliminary data.</text>
</comment>
<gene>
    <name evidence="5" type="ORF">ACFQRF_07555</name>
</gene>
<feature type="transmembrane region" description="Helical" evidence="2">
    <location>
        <begin position="242"/>
        <end position="262"/>
    </location>
</feature>
<feature type="transmembrane region" description="Helical" evidence="2">
    <location>
        <begin position="1352"/>
        <end position="1376"/>
    </location>
</feature>
<dbReference type="SUPFAM" id="SSF49785">
    <property type="entry name" value="Galactose-binding domain-like"/>
    <property type="match status" value="1"/>
</dbReference>
<proteinExistence type="predicted"/>
<keyword evidence="6" id="KW-1185">Reference proteome</keyword>
<dbReference type="EMBL" id="JBHTBH010000003">
    <property type="protein sequence ID" value="MFC7327596.1"/>
    <property type="molecule type" value="Genomic_DNA"/>
</dbReference>
<dbReference type="Gene3D" id="2.60.120.260">
    <property type="entry name" value="Galactose-binding domain-like"/>
    <property type="match status" value="1"/>
</dbReference>
<accession>A0ABW2KEE5</accession>
<feature type="transmembrane region" description="Helical" evidence="2">
    <location>
        <begin position="316"/>
        <end position="334"/>
    </location>
</feature>
<dbReference type="InterPro" id="IPR008979">
    <property type="entry name" value="Galactose-bd-like_sf"/>
</dbReference>
<sequence>MTSPAPVSPEQGGSATAGPPGPPAPAIRPVDRALVRRTELLAVCLLLTALALSTDPGRIVGDTKIDLTVDPLGFLARALHLWDPAYFGQVQNQAYGYLFPNGPFHALLITTGMPEWLVQRCWMALLLCAAFLGTVRLAREFGIGSARARIVAGLGYALAPRVLTLLSYNSAELQPTLLLPWILLPLVQGARTGRSPLRAAALSATAFLCCGGTNAAAELAVLTVPLLYLLTRSPGPRRRRLLGWWLAAIGLVSMWWLVPLLLMGRYVFSFMPFTEDAATTTSVTTLANALRGTSNWMGYLPTTSLPAGAELAGEPWLVAATAVVAALGLAGLLHHGTPERTFLLVSLLTGTAVVVAGHTGDLTGPAAPAVREALDGALGPFRNIHKFDALIRLPLALGLARLPAAVAAVRAARRPGGAPALMAVRRYTTGLCAVAVLATLTPAATVGLAAPGGFEEIPVYWREAAEWIDARGGTGVTMAVPGSARGEYLWGRPMDEPMQPLMESAWTNHQIIPWGSAGVSRMLHEIDQRLTSGRGSPGLADALARMGVGHLLVRNDLQRAGNNGGWPARVHQALADSPGIEYARGFGPVVGTLDAVPASAWYDQPYQAVEVYTVNGTAPRIGTVPRDGALRVTGGPEALLALAEQGLLEGDRPVIVGDDAGGDAAGITPENTVVTDTVRRREVLYSDVRRNTTATLTATEPLERGAPAPDIADPAWDPYTAVAVIDDASVAGNGEHASVAGNGEHTSVAGNGQHASVAGNGRFAAVTASSSAAGAGAPAAERDPGRLPFAAVDGDPDTAWRPATTDGAEGAWLRVAFTGPRDVSGLTVAFEEIPGEPPPAEVTVVTDTGRRTVPVTAGPEPQEIAVPPGRTSRLELRMGEPAWDAGRPVRIGVSELTLPGLSASRYLDVPGAADAGAVLFTGSVGSAPGCLAGSRVWACHPDLAIEGEDAAVLDRSVALSAAAADRLDTVSGHVVVADPAALERAANAEGGHPRVTSSSTSVDHPAALGRAAFDDDPATVWYPDPADDAPSLRVELGERTELDAIRVGFPRADTVTAPVRVTVEGGTAVRSGWLDGDGRLDFAALTADEVTITFEPPPGQPLEVASITLPGVPPLPDVPDAALAAACGAGPRVRVNGEDVPTRLTGDALRDALAGRPVRYESCGEVPLRAGANRVTVDGADVDEGRYHVRSALVSAAAADARPPVRTEPVRSTELWTPTERRVTVDADDAAYLVVNENFNAGWRASVGGRTLTPVRLDGWKQAWELPAGTSGTVTLRYAPDTAYRAALGVGAVLALGVVAVAFARQGPAAARAGRGRIRAPRPVVRLLTRGAALPAAGAARPRGEWMLAPALLYGVWVGGGTGLAVVGAVLATAWWRAGRREEAAGLPAVVPVDAGPLTEAADGSSARREPARRPGRDRLRTAGHRGGQAVRRATRGAATVAAHPWLAAVLLAAAGLAIAGGAVVAAASPGAALAAALRGWVPQLLCLTALARVLVVLTGPEAVRDERATAGSGPPDESGRASQDARDTRAEVSA</sequence>
<evidence type="ECO:0000313" key="6">
    <source>
        <dbReference type="Proteomes" id="UP001596540"/>
    </source>
</evidence>
<feature type="domain" description="Alpha-(1-&gt;3)-arabinofuranosyltransferase N-terminal GT-C" evidence="3">
    <location>
        <begin position="47"/>
        <end position="706"/>
    </location>
</feature>
<keyword evidence="2" id="KW-0812">Transmembrane</keyword>
<dbReference type="InterPro" id="IPR056997">
    <property type="entry name" value="CBM_AftD"/>
</dbReference>
<keyword evidence="2" id="KW-1133">Transmembrane helix</keyword>
<reference evidence="6" key="1">
    <citation type="journal article" date="2019" name="Int. J. Syst. Evol. Microbiol.">
        <title>The Global Catalogue of Microorganisms (GCM) 10K type strain sequencing project: providing services to taxonomists for standard genome sequencing and annotation.</title>
        <authorList>
            <consortium name="The Broad Institute Genomics Platform"/>
            <consortium name="The Broad Institute Genome Sequencing Center for Infectious Disease"/>
            <person name="Wu L."/>
            <person name="Ma J."/>
        </authorList>
    </citation>
    <scope>NUCLEOTIDE SEQUENCE [LARGE SCALE GENOMIC DNA]</scope>
    <source>
        <strain evidence="6">CGMCC 4.7382</strain>
    </source>
</reference>
<evidence type="ECO:0000259" key="4">
    <source>
        <dbReference type="Pfam" id="PF24607"/>
    </source>
</evidence>
<dbReference type="Proteomes" id="UP001596540">
    <property type="component" value="Unassembled WGS sequence"/>
</dbReference>
<feature type="transmembrane region" description="Helical" evidence="2">
    <location>
        <begin position="430"/>
        <end position="450"/>
    </location>
</feature>
<feature type="region of interest" description="Disordered" evidence="1">
    <location>
        <begin position="1"/>
        <end position="28"/>
    </location>
</feature>